<dbReference type="Proteomes" id="UP000256805">
    <property type="component" value="Unassembled WGS sequence"/>
</dbReference>
<reference evidence="1 2" key="1">
    <citation type="submission" date="2018-01" db="EMBL/GenBank/DDBJ databases">
        <authorList>
            <person name="Gaut B.S."/>
            <person name="Morton B.R."/>
            <person name="Clegg M.T."/>
            <person name="Duvall M.R."/>
        </authorList>
    </citation>
    <scope>NUCLEOTIDE SEQUENCE [LARGE SCALE GENOMIC DNA]</scope>
    <source>
        <strain evidence="1">Cupriavidus taiwanensis cmp 52</strain>
    </source>
</reference>
<protein>
    <submittedName>
        <fullName evidence="1">Uncharacterized protein</fullName>
    </submittedName>
</protein>
<gene>
    <name evidence="1" type="ORF">CBM2634_U70021</name>
</gene>
<dbReference type="EMBL" id="OVTA01000136">
    <property type="protein sequence ID" value="SPS03059.1"/>
    <property type="molecule type" value="Genomic_DNA"/>
</dbReference>
<organism evidence="1 2">
    <name type="scientific">Cupriavidus taiwanensis</name>
    <dbReference type="NCBI Taxonomy" id="164546"/>
    <lineage>
        <taxon>Bacteria</taxon>
        <taxon>Pseudomonadati</taxon>
        <taxon>Pseudomonadota</taxon>
        <taxon>Betaproteobacteria</taxon>
        <taxon>Burkholderiales</taxon>
        <taxon>Burkholderiaceae</taxon>
        <taxon>Cupriavidus</taxon>
    </lineage>
</organism>
<accession>A0A375JDM3</accession>
<evidence type="ECO:0000313" key="2">
    <source>
        <dbReference type="Proteomes" id="UP000256805"/>
    </source>
</evidence>
<proteinExistence type="predicted"/>
<evidence type="ECO:0000313" key="1">
    <source>
        <dbReference type="EMBL" id="SPS03059.1"/>
    </source>
</evidence>
<name>A0A375JDM3_9BURK</name>
<dbReference type="AlphaFoldDB" id="A0A375JDM3"/>
<sequence length="36" mass="4077">MFAALTSYAIKALYGAKWHLWLGCPQPALRRVENLS</sequence>